<dbReference type="PANTHER" id="PTHR43591:SF24">
    <property type="entry name" value="2-METHOXY-6-POLYPRENYL-1,4-BENZOQUINOL METHYLASE, MITOCHONDRIAL"/>
    <property type="match status" value="1"/>
</dbReference>
<dbReference type="EMBL" id="MKIE01000001">
    <property type="protein sequence ID" value="OHW63268.1"/>
    <property type="molecule type" value="Genomic_DNA"/>
</dbReference>
<dbReference type="PANTHER" id="PTHR43591">
    <property type="entry name" value="METHYLTRANSFERASE"/>
    <property type="match status" value="1"/>
</dbReference>
<evidence type="ECO:0000313" key="1">
    <source>
        <dbReference type="EMBL" id="OHW63268.1"/>
    </source>
</evidence>
<sequence>MAHKFNPEKKEKLDNSWRREVLPPKETLLEMGLKSGDIMADIGCGIGYFTTEAAKIVGESGRVYGLDILDEMLRETEEKAKRESISNIETLKTEEYDLKLDDESVTYAFTVNVVHEVEDKELFLREISRVLKAGGKLAVIDFEKREMDMGPPLGHRISIEEMEACLEAVGFKVVKKYSFSDVFYGLLSEK</sequence>
<reference evidence="1 2" key="1">
    <citation type="submission" date="2016-09" db="EMBL/GenBank/DDBJ databases">
        <title>Genome sequence of Eubacterium angustum.</title>
        <authorList>
            <person name="Poehlein A."/>
            <person name="Daniel R."/>
        </authorList>
    </citation>
    <scope>NUCLEOTIDE SEQUENCE [LARGE SCALE GENOMIC DNA]</scope>
    <source>
        <strain evidence="1 2">DSM 1989</strain>
    </source>
</reference>
<gene>
    <name evidence="1" type="primary">ubiE</name>
    <name evidence="1" type="ORF">EUAN_01320</name>
</gene>
<name>A0A1S1V9K1_9FIRM</name>
<keyword evidence="2" id="KW-1185">Reference proteome</keyword>
<keyword evidence="1" id="KW-0808">Transferase</keyword>
<keyword evidence="1" id="KW-0489">Methyltransferase</keyword>
<protein>
    <submittedName>
        <fullName evidence="1">Demethylmenaquinone methyltransferase</fullName>
        <ecNumber evidence="1">2.1.1.163</ecNumber>
    </submittedName>
</protein>
<dbReference type="EC" id="2.1.1.163" evidence="1"/>
<dbReference type="SUPFAM" id="SSF53335">
    <property type="entry name" value="S-adenosyl-L-methionine-dependent methyltransferases"/>
    <property type="match status" value="1"/>
</dbReference>
<comment type="caution">
    <text evidence="1">The sequence shown here is derived from an EMBL/GenBank/DDBJ whole genome shotgun (WGS) entry which is preliminary data.</text>
</comment>
<dbReference type="Gene3D" id="3.40.50.150">
    <property type="entry name" value="Vaccinia Virus protein VP39"/>
    <property type="match status" value="1"/>
</dbReference>
<organism evidence="1 2">
    <name type="scientific">Andreesenia angusta</name>
    <dbReference type="NCBI Taxonomy" id="39480"/>
    <lineage>
        <taxon>Bacteria</taxon>
        <taxon>Bacillati</taxon>
        <taxon>Bacillota</taxon>
        <taxon>Tissierellia</taxon>
        <taxon>Tissierellales</taxon>
        <taxon>Gottschalkiaceae</taxon>
        <taxon>Andreesenia</taxon>
    </lineage>
</organism>
<dbReference type="GO" id="GO:0043770">
    <property type="term" value="F:demethylmenaquinone methyltransferase activity"/>
    <property type="evidence" value="ECO:0007669"/>
    <property type="project" value="UniProtKB-EC"/>
</dbReference>
<proteinExistence type="predicted"/>
<dbReference type="RefSeq" id="WP_071060634.1">
    <property type="nucleotide sequence ID" value="NZ_MKIE01000001.1"/>
</dbReference>
<dbReference type="GO" id="GO:0032259">
    <property type="term" value="P:methylation"/>
    <property type="evidence" value="ECO:0007669"/>
    <property type="project" value="UniProtKB-KW"/>
</dbReference>
<evidence type="ECO:0000313" key="2">
    <source>
        <dbReference type="Proteomes" id="UP000180254"/>
    </source>
</evidence>
<dbReference type="OrthoDB" id="9772751at2"/>
<accession>A0A1S1V9K1</accession>
<dbReference type="Proteomes" id="UP000180254">
    <property type="component" value="Unassembled WGS sequence"/>
</dbReference>
<dbReference type="Pfam" id="PF01209">
    <property type="entry name" value="Ubie_methyltran"/>
    <property type="match status" value="1"/>
</dbReference>
<dbReference type="STRING" id="39480.EUAN_01320"/>
<dbReference type="InterPro" id="IPR029063">
    <property type="entry name" value="SAM-dependent_MTases_sf"/>
</dbReference>
<dbReference type="CDD" id="cd02440">
    <property type="entry name" value="AdoMet_MTases"/>
    <property type="match status" value="1"/>
</dbReference>
<dbReference type="AlphaFoldDB" id="A0A1S1V9K1"/>